<evidence type="ECO:0000313" key="8">
    <source>
        <dbReference type="Proteomes" id="UP000746747"/>
    </source>
</evidence>
<dbReference type="PANTHER" id="PTHR15751">
    <property type="entry name" value="TRAFFICKING KINESIN-BINDING PROTEIN"/>
    <property type="match status" value="1"/>
</dbReference>
<dbReference type="OrthoDB" id="10067624at2759"/>
<gene>
    <name evidence="7" type="ORF">CJOHNSTONI_LOCUS8684</name>
</gene>
<evidence type="ECO:0000259" key="6">
    <source>
        <dbReference type="SMART" id="SM01424"/>
    </source>
</evidence>
<reference evidence="7" key="1">
    <citation type="submission" date="2021-09" db="EMBL/GenBank/DDBJ databases">
        <authorList>
            <consortium name="Pathogen Informatics"/>
        </authorList>
    </citation>
    <scope>NUCLEOTIDE SEQUENCE</scope>
</reference>
<dbReference type="GO" id="GO:0006605">
    <property type="term" value="P:protein targeting"/>
    <property type="evidence" value="ECO:0007669"/>
    <property type="project" value="TreeGrafter"/>
</dbReference>
<organism evidence="7 8">
    <name type="scientific">Cercopithifilaria johnstoni</name>
    <dbReference type="NCBI Taxonomy" id="2874296"/>
    <lineage>
        <taxon>Eukaryota</taxon>
        <taxon>Metazoa</taxon>
        <taxon>Ecdysozoa</taxon>
        <taxon>Nematoda</taxon>
        <taxon>Chromadorea</taxon>
        <taxon>Rhabditida</taxon>
        <taxon>Spirurina</taxon>
        <taxon>Spiruromorpha</taxon>
        <taxon>Filarioidea</taxon>
        <taxon>Onchocercidae</taxon>
        <taxon>Cercopithifilaria</taxon>
    </lineage>
</organism>
<evidence type="ECO:0000256" key="3">
    <source>
        <dbReference type="ARBA" id="ARBA00023128"/>
    </source>
</evidence>
<dbReference type="Proteomes" id="UP000746747">
    <property type="component" value="Unassembled WGS sequence"/>
</dbReference>
<feature type="compositionally biased region" description="Polar residues" evidence="5">
    <location>
        <begin position="351"/>
        <end position="366"/>
    </location>
</feature>
<dbReference type="AlphaFoldDB" id="A0A8J2MBZ9"/>
<feature type="region of interest" description="Disordered" evidence="5">
    <location>
        <begin position="405"/>
        <end position="444"/>
    </location>
</feature>
<sequence>MERILLQKEKDLELAAKIGQTLLEQNHELQTRNEFLEEALHTSNDIIIQLRHDLQTRTNLLRFYIDYDIDLDGCTTGQSSSENFQRKIKRLEDENEILKNESINLKKIISEFEENERIRISEWTKQLDTANEKIYRLQHLLAEKSEECGIQNCEVERLLREVTVRSNHEKALTNENINLHQKLQDMLTMHEELTAQVADLQERYTEVMAMLHDAEEELRTYRQNQFSYRTSTPDSLYDSLASEIEASDSGFYSAINDHKKLTRQQNVRSKMDMIDVSHKLELIKARDINTSNTIGTRSVATVTDPLPSDRFRQNSHNDDNVVDVPNHILAKLLRHSCFPHMPTSFLEDDSTNSNASNKLEVSSTSKSEIKLFESDASTSTLLQRKQSVDGDSVLQHSIRSMHDLNRISGHNSGSPNKTGSDDSLSGYEGPKMGEPGRPGTRDLDWSIQKMNIRRQIEREYARYRRERGLLPSSTSFFNILSNKMSENSMEKCRLLQTTKYQTLPSDELQKQEIKNDLSRVFKRGKNFSNIGLFASLYNNLTQGIVLRSAIPVTPPVTPVRQKNKSFTCQDISSTSSYLLEALALCIPTKSLPLSLTSKQLVRFHSMHNLHNNLLPTTARIVFSK</sequence>
<dbReference type="SMART" id="SM01424">
    <property type="entry name" value="HAP1_N"/>
    <property type="match status" value="1"/>
</dbReference>
<dbReference type="EMBL" id="CAKAEH010001739">
    <property type="protein sequence ID" value="CAG9539043.1"/>
    <property type="molecule type" value="Genomic_DNA"/>
</dbReference>
<dbReference type="GO" id="GO:0047496">
    <property type="term" value="P:vesicle transport along microtubule"/>
    <property type="evidence" value="ECO:0007669"/>
    <property type="project" value="TreeGrafter"/>
</dbReference>
<dbReference type="GO" id="GO:0048311">
    <property type="term" value="P:mitochondrion distribution"/>
    <property type="evidence" value="ECO:0007669"/>
    <property type="project" value="TreeGrafter"/>
</dbReference>
<dbReference type="GO" id="GO:0017022">
    <property type="term" value="F:myosin binding"/>
    <property type="evidence" value="ECO:0007669"/>
    <property type="project" value="TreeGrafter"/>
</dbReference>
<dbReference type="GO" id="GO:0005739">
    <property type="term" value="C:mitochondrion"/>
    <property type="evidence" value="ECO:0007669"/>
    <property type="project" value="UniProtKB-SubCell"/>
</dbReference>
<comment type="caution">
    <text evidence="7">The sequence shown here is derived from an EMBL/GenBank/DDBJ whole genome shotgun (WGS) entry which is preliminary data.</text>
</comment>
<keyword evidence="3" id="KW-0496">Mitochondrion</keyword>
<comment type="subcellular location">
    <subcellularLocation>
        <location evidence="1">Mitochondrion</location>
    </subcellularLocation>
</comment>
<protein>
    <recommendedName>
        <fullName evidence="6">HAP1 N-terminal domain-containing protein</fullName>
    </recommendedName>
</protein>
<keyword evidence="2 4" id="KW-0175">Coiled coil</keyword>
<dbReference type="Pfam" id="PF04849">
    <property type="entry name" value="HAP1_N"/>
    <property type="match status" value="1"/>
</dbReference>
<evidence type="ECO:0000256" key="2">
    <source>
        <dbReference type="ARBA" id="ARBA00023054"/>
    </source>
</evidence>
<feature type="compositionally biased region" description="Polar residues" evidence="5">
    <location>
        <begin position="408"/>
        <end position="423"/>
    </location>
</feature>
<accession>A0A8J2MBZ9</accession>
<name>A0A8J2MBZ9_9BILA</name>
<evidence type="ECO:0000256" key="5">
    <source>
        <dbReference type="SAM" id="MobiDB-lite"/>
    </source>
</evidence>
<feature type="region of interest" description="Disordered" evidence="5">
    <location>
        <begin position="347"/>
        <end position="366"/>
    </location>
</feature>
<dbReference type="InterPro" id="IPR051946">
    <property type="entry name" value="Intracell_Traff-Reg"/>
</dbReference>
<keyword evidence="8" id="KW-1185">Reference proteome</keyword>
<evidence type="ECO:0000256" key="1">
    <source>
        <dbReference type="ARBA" id="ARBA00004173"/>
    </source>
</evidence>
<feature type="coiled-coil region" evidence="4">
    <location>
        <begin position="81"/>
        <end position="147"/>
    </location>
</feature>
<evidence type="ECO:0000313" key="7">
    <source>
        <dbReference type="EMBL" id="CAG9539043.1"/>
    </source>
</evidence>
<dbReference type="PANTHER" id="PTHR15751:SF12">
    <property type="entry name" value="TRAFFICKING KINESIN-BINDING PROTEIN MILT"/>
    <property type="match status" value="1"/>
</dbReference>
<feature type="coiled-coil region" evidence="4">
    <location>
        <begin position="183"/>
        <end position="224"/>
    </location>
</feature>
<dbReference type="GO" id="GO:0031410">
    <property type="term" value="C:cytoplasmic vesicle"/>
    <property type="evidence" value="ECO:0007669"/>
    <property type="project" value="TreeGrafter"/>
</dbReference>
<dbReference type="InterPro" id="IPR006933">
    <property type="entry name" value="HAP1_N"/>
</dbReference>
<proteinExistence type="predicted"/>
<feature type="domain" description="HAP1 N-terminal" evidence="6">
    <location>
        <begin position="1"/>
        <end position="224"/>
    </location>
</feature>
<evidence type="ECO:0000256" key="4">
    <source>
        <dbReference type="SAM" id="Coils"/>
    </source>
</evidence>